<organism evidence="2 3">
    <name type="scientific">Auricularia subglabra (strain TFB-10046 / SS5)</name>
    <name type="common">White-rot fungus</name>
    <name type="synonym">Auricularia delicata (strain TFB10046)</name>
    <dbReference type="NCBI Taxonomy" id="717982"/>
    <lineage>
        <taxon>Eukaryota</taxon>
        <taxon>Fungi</taxon>
        <taxon>Dikarya</taxon>
        <taxon>Basidiomycota</taxon>
        <taxon>Agaricomycotina</taxon>
        <taxon>Agaricomycetes</taxon>
        <taxon>Auriculariales</taxon>
        <taxon>Auriculariaceae</taxon>
        <taxon>Auricularia</taxon>
    </lineage>
</organism>
<gene>
    <name evidence="2" type="ORF">AURDEDRAFT_131567</name>
</gene>
<accession>J0LB38</accession>
<evidence type="ECO:0000313" key="3">
    <source>
        <dbReference type="Proteomes" id="UP000006514"/>
    </source>
</evidence>
<feature type="region of interest" description="Disordered" evidence="1">
    <location>
        <begin position="124"/>
        <end position="224"/>
    </location>
</feature>
<feature type="compositionally biased region" description="Basic and acidic residues" evidence="1">
    <location>
        <begin position="161"/>
        <end position="176"/>
    </location>
</feature>
<feature type="compositionally biased region" description="Polar residues" evidence="1">
    <location>
        <begin position="136"/>
        <end position="145"/>
    </location>
</feature>
<dbReference type="EMBL" id="JH688132">
    <property type="protein sequence ID" value="EJD33648.1"/>
    <property type="molecule type" value="Genomic_DNA"/>
</dbReference>
<evidence type="ECO:0000256" key="1">
    <source>
        <dbReference type="SAM" id="MobiDB-lite"/>
    </source>
</evidence>
<keyword evidence="3" id="KW-1185">Reference proteome</keyword>
<feature type="compositionally biased region" description="Basic and acidic residues" evidence="1">
    <location>
        <begin position="186"/>
        <end position="214"/>
    </location>
</feature>
<feature type="region of interest" description="Disordered" evidence="1">
    <location>
        <begin position="247"/>
        <end position="280"/>
    </location>
</feature>
<dbReference type="KEGG" id="adl:AURDEDRAFT_131567"/>
<sequence>MKNVRRVIGHPSERAYDSADFNFDRGLNMTIEHIDRPNRAQCTSQKQPIERAASGYICLVHYFLLHCAFAAKIGDRGSAGTTPHRASSTALSRTPLKSTLAVLGMMFGDSDALEIDCAREKSGCGGRTRILGRPRSSPNESQGASPSAPLERSVSGQNRHSHPEASIERTQPDRRCPRGTITRVLSSERDGADLGFDAEHDPSFEHPASSDHDPGTSAGRSTERGMSAHIGLAACALTQPVAAARLGDRGSAGNTAHSRPMPRPRPRPASVTFTRSRGHRHHVPRGATLLFLGDEQNAVYVP</sequence>
<name>J0LB38_AURST</name>
<reference evidence="3" key="1">
    <citation type="journal article" date="2012" name="Science">
        <title>The Paleozoic origin of enzymatic lignin decomposition reconstructed from 31 fungal genomes.</title>
        <authorList>
            <person name="Floudas D."/>
            <person name="Binder M."/>
            <person name="Riley R."/>
            <person name="Barry K."/>
            <person name="Blanchette R.A."/>
            <person name="Henrissat B."/>
            <person name="Martinez A.T."/>
            <person name="Otillar R."/>
            <person name="Spatafora J.W."/>
            <person name="Yadav J.S."/>
            <person name="Aerts A."/>
            <person name="Benoit I."/>
            <person name="Boyd A."/>
            <person name="Carlson A."/>
            <person name="Copeland A."/>
            <person name="Coutinho P.M."/>
            <person name="de Vries R.P."/>
            <person name="Ferreira P."/>
            <person name="Findley K."/>
            <person name="Foster B."/>
            <person name="Gaskell J."/>
            <person name="Glotzer D."/>
            <person name="Gorecki P."/>
            <person name="Heitman J."/>
            <person name="Hesse C."/>
            <person name="Hori C."/>
            <person name="Igarashi K."/>
            <person name="Jurgens J.A."/>
            <person name="Kallen N."/>
            <person name="Kersten P."/>
            <person name="Kohler A."/>
            <person name="Kuees U."/>
            <person name="Kumar T.K.A."/>
            <person name="Kuo A."/>
            <person name="LaButti K."/>
            <person name="Larrondo L.F."/>
            <person name="Lindquist E."/>
            <person name="Ling A."/>
            <person name="Lombard V."/>
            <person name="Lucas S."/>
            <person name="Lundell T."/>
            <person name="Martin R."/>
            <person name="McLaughlin D.J."/>
            <person name="Morgenstern I."/>
            <person name="Morin E."/>
            <person name="Murat C."/>
            <person name="Nagy L.G."/>
            <person name="Nolan M."/>
            <person name="Ohm R.A."/>
            <person name="Patyshakuliyeva A."/>
            <person name="Rokas A."/>
            <person name="Ruiz-Duenas F.J."/>
            <person name="Sabat G."/>
            <person name="Salamov A."/>
            <person name="Samejima M."/>
            <person name="Schmutz J."/>
            <person name="Slot J.C."/>
            <person name="St John F."/>
            <person name="Stenlid J."/>
            <person name="Sun H."/>
            <person name="Sun S."/>
            <person name="Syed K."/>
            <person name="Tsang A."/>
            <person name="Wiebenga A."/>
            <person name="Young D."/>
            <person name="Pisabarro A."/>
            <person name="Eastwood D.C."/>
            <person name="Martin F."/>
            <person name="Cullen D."/>
            <person name="Grigoriev I.V."/>
            <person name="Hibbett D.S."/>
        </authorList>
    </citation>
    <scope>NUCLEOTIDE SEQUENCE [LARGE SCALE GENOMIC DNA]</scope>
    <source>
        <strain evidence="3">TFB10046</strain>
    </source>
</reference>
<protein>
    <submittedName>
        <fullName evidence="2">Uncharacterized protein</fullName>
    </submittedName>
</protein>
<evidence type="ECO:0000313" key="2">
    <source>
        <dbReference type="EMBL" id="EJD33648.1"/>
    </source>
</evidence>
<dbReference type="Proteomes" id="UP000006514">
    <property type="component" value="Unassembled WGS sequence"/>
</dbReference>
<dbReference type="AlphaFoldDB" id="J0LB38"/>
<dbReference type="InParanoid" id="J0LB38"/>
<proteinExistence type="predicted"/>